<evidence type="ECO:0000313" key="2">
    <source>
        <dbReference type="EMBL" id="GEN12417.1"/>
    </source>
</evidence>
<sequence>MATLIIRGAPGLARRLSGLSQGWHSMKRNQHGGKVTSAPLKGLGASLMHSVRGWQVVPVHTRWTAMLPVRSGCEEEARRWVTEALAQNPDLGGTPSSSVPRPC</sequence>
<name>A0A511TE23_MYXFU</name>
<evidence type="ECO:0000313" key="3">
    <source>
        <dbReference type="Proteomes" id="UP000321514"/>
    </source>
</evidence>
<organism evidence="2 3">
    <name type="scientific">Myxococcus fulvus</name>
    <dbReference type="NCBI Taxonomy" id="33"/>
    <lineage>
        <taxon>Bacteria</taxon>
        <taxon>Pseudomonadati</taxon>
        <taxon>Myxococcota</taxon>
        <taxon>Myxococcia</taxon>
        <taxon>Myxococcales</taxon>
        <taxon>Cystobacterineae</taxon>
        <taxon>Myxococcaceae</taxon>
        <taxon>Myxococcus</taxon>
    </lineage>
</organism>
<gene>
    <name evidence="2" type="ORF">MFU01_74540</name>
</gene>
<dbReference type="EMBL" id="BJXR01000062">
    <property type="protein sequence ID" value="GEN12417.1"/>
    <property type="molecule type" value="Genomic_DNA"/>
</dbReference>
<evidence type="ECO:0000256" key="1">
    <source>
        <dbReference type="SAM" id="MobiDB-lite"/>
    </source>
</evidence>
<dbReference type="AlphaFoldDB" id="A0A511TE23"/>
<accession>A0A511TE23</accession>
<protein>
    <submittedName>
        <fullName evidence="2">Uncharacterized protein</fullName>
    </submittedName>
</protein>
<feature type="region of interest" description="Disordered" evidence="1">
    <location>
        <begin position="84"/>
        <end position="103"/>
    </location>
</feature>
<comment type="caution">
    <text evidence="2">The sequence shown here is derived from an EMBL/GenBank/DDBJ whole genome shotgun (WGS) entry which is preliminary data.</text>
</comment>
<proteinExistence type="predicted"/>
<feature type="compositionally biased region" description="Polar residues" evidence="1">
    <location>
        <begin position="94"/>
        <end position="103"/>
    </location>
</feature>
<dbReference type="Proteomes" id="UP000321514">
    <property type="component" value="Unassembled WGS sequence"/>
</dbReference>
<reference evidence="2 3" key="1">
    <citation type="submission" date="2019-07" db="EMBL/GenBank/DDBJ databases">
        <title>Whole genome shotgun sequence of Myxococcus fulvus NBRC 100333.</title>
        <authorList>
            <person name="Hosoyama A."/>
            <person name="Uohara A."/>
            <person name="Ohji S."/>
            <person name="Ichikawa N."/>
        </authorList>
    </citation>
    <scope>NUCLEOTIDE SEQUENCE [LARGE SCALE GENOMIC DNA]</scope>
    <source>
        <strain evidence="2 3">NBRC 100333</strain>
    </source>
</reference>